<name>M0CTK2_9EURY</name>
<dbReference type="EMBL" id="AOIU01000020">
    <property type="protein sequence ID" value="ELZ26521.1"/>
    <property type="molecule type" value="Genomic_DNA"/>
</dbReference>
<organism evidence="1 2">
    <name type="scientific">Halosimplex carlsbadense 2-9-1</name>
    <dbReference type="NCBI Taxonomy" id="797114"/>
    <lineage>
        <taxon>Archaea</taxon>
        <taxon>Methanobacteriati</taxon>
        <taxon>Methanobacteriota</taxon>
        <taxon>Stenosarchaea group</taxon>
        <taxon>Halobacteria</taxon>
        <taxon>Halobacteriales</taxon>
        <taxon>Haloarculaceae</taxon>
        <taxon>Halosimplex</taxon>
    </lineage>
</organism>
<gene>
    <name evidence="1" type="ORF">C475_08847</name>
</gene>
<keyword evidence="2" id="KW-1185">Reference proteome</keyword>
<sequence>MKNQYEIVTKSEQSVHTDTATLTPAVLRTGGVVVLYTPDDGEDEIRGEFDADAGEVTLEDGSTVELDDRVASVLEQHVENIHGIAVNHRLWNNRLNVYLDDGEMQTVTHFRQHLPGELAIGDQLEGIEPEEEWDGNIPWYDALAHVDADTRMDVLRARAAAITEYDAALNTPIASPWVDVDVDEVTEDSNRVEATGQFEYNSNGQFDGFSGEWRVVWTPLHGFRVADVDPTYPPRQVWYALYQELTGNHQQDVGRHPDWPEWADYSDYDSRASRGLLTGLF</sequence>
<comment type="caution">
    <text evidence="1">The sequence shown here is derived from an EMBL/GenBank/DDBJ whole genome shotgun (WGS) entry which is preliminary data.</text>
</comment>
<dbReference type="AlphaFoldDB" id="M0CTK2"/>
<protein>
    <submittedName>
        <fullName evidence="1">Uncharacterized protein</fullName>
    </submittedName>
</protein>
<dbReference type="STRING" id="797114.C475_08847"/>
<reference evidence="1 2" key="1">
    <citation type="journal article" date="2014" name="PLoS Genet.">
        <title>Phylogenetically driven sequencing of extremely halophilic archaea reveals strategies for static and dynamic osmo-response.</title>
        <authorList>
            <person name="Becker E.A."/>
            <person name="Seitzer P.M."/>
            <person name="Tritt A."/>
            <person name="Larsen D."/>
            <person name="Krusor M."/>
            <person name="Yao A.I."/>
            <person name="Wu D."/>
            <person name="Madern D."/>
            <person name="Eisen J.A."/>
            <person name="Darling A.E."/>
            <person name="Facciotti M.T."/>
        </authorList>
    </citation>
    <scope>NUCLEOTIDE SEQUENCE [LARGE SCALE GENOMIC DNA]</scope>
    <source>
        <strain evidence="1 2">2-9-1</strain>
    </source>
</reference>
<accession>M0CTK2</accession>
<evidence type="ECO:0000313" key="1">
    <source>
        <dbReference type="EMBL" id="ELZ26521.1"/>
    </source>
</evidence>
<proteinExistence type="predicted"/>
<evidence type="ECO:0000313" key="2">
    <source>
        <dbReference type="Proteomes" id="UP000011626"/>
    </source>
</evidence>
<dbReference type="RefSeq" id="WP_006883444.1">
    <property type="nucleotide sequence ID" value="NZ_AOIU01000020.1"/>
</dbReference>
<dbReference type="Proteomes" id="UP000011626">
    <property type="component" value="Unassembled WGS sequence"/>
</dbReference>